<keyword evidence="2" id="KW-1133">Transmembrane helix</keyword>
<feature type="transmembrane region" description="Helical" evidence="2">
    <location>
        <begin position="33"/>
        <end position="52"/>
    </location>
</feature>
<keyword evidence="2" id="KW-0812">Transmembrane</keyword>
<feature type="domain" description="YdbS-like PH" evidence="3">
    <location>
        <begin position="82"/>
        <end position="161"/>
    </location>
</feature>
<proteinExistence type="predicted"/>
<evidence type="ECO:0000256" key="2">
    <source>
        <dbReference type="SAM" id="Phobius"/>
    </source>
</evidence>
<dbReference type="RefSeq" id="WP_200607545.1">
    <property type="nucleotide sequence ID" value="NZ_CP071517.1"/>
</dbReference>
<accession>A0ABX7RAK3</accession>
<keyword evidence="5" id="KW-1185">Reference proteome</keyword>
<evidence type="ECO:0000313" key="4">
    <source>
        <dbReference type="EMBL" id="QSX74021.1"/>
    </source>
</evidence>
<organism evidence="4 5">
    <name type="scientific">Lysobacter arenosi</name>
    <dbReference type="NCBI Taxonomy" id="2795387"/>
    <lineage>
        <taxon>Bacteria</taxon>
        <taxon>Pseudomonadati</taxon>
        <taxon>Pseudomonadota</taxon>
        <taxon>Gammaproteobacteria</taxon>
        <taxon>Lysobacterales</taxon>
        <taxon>Lysobacteraceae</taxon>
        <taxon>Lysobacter</taxon>
    </lineage>
</organism>
<protein>
    <submittedName>
        <fullName evidence="4">PH domain-containing protein</fullName>
    </submittedName>
</protein>
<keyword evidence="2" id="KW-0472">Membrane</keyword>
<dbReference type="EMBL" id="CP071517">
    <property type="protein sequence ID" value="QSX74021.1"/>
    <property type="molecule type" value="Genomic_DNA"/>
</dbReference>
<dbReference type="Pfam" id="PF03703">
    <property type="entry name" value="bPH_2"/>
    <property type="match status" value="1"/>
</dbReference>
<feature type="compositionally biased region" description="Pro residues" evidence="1">
    <location>
        <begin position="1"/>
        <end position="11"/>
    </location>
</feature>
<gene>
    <name evidence="4" type="ORF">HIV01_012420</name>
</gene>
<dbReference type="Proteomes" id="UP000663400">
    <property type="component" value="Chromosome"/>
</dbReference>
<name>A0ABX7RAK3_9GAMM</name>
<dbReference type="PANTHER" id="PTHR34473">
    <property type="entry name" value="UPF0699 TRANSMEMBRANE PROTEIN YDBS"/>
    <property type="match status" value="1"/>
</dbReference>
<dbReference type="PANTHER" id="PTHR34473:SF3">
    <property type="entry name" value="TRANSMEMBRANE PROTEIN-RELATED"/>
    <property type="match status" value="1"/>
</dbReference>
<dbReference type="InterPro" id="IPR005182">
    <property type="entry name" value="YdbS-like_PH"/>
</dbReference>
<feature type="region of interest" description="Disordered" evidence="1">
    <location>
        <begin position="1"/>
        <end position="20"/>
    </location>
</feature>
<reference evidence="4 5" key="1">
    <citation type="submission" date="2021-02" db="EMBL/GenBank/DDBJ databases">
        <title>Lysobacter arenosi sp. nov., isolated from soil of gangwondo yeongwol, south Korea.</title>
        <authorList>
            <person name="Kim K.R."/>
            <person name="Kim K.H."/>
            <person name="Jeon C.O."/>
        </authorList>
    </citation>
    <scope>NUCLEOTIDE SEQUENCE [LARGE SCALE GENOMIC DNA]</scope>
    <source>
        <strain evidence="4 5">R7</strain>
    </source>
</reference>
<evidence type="ECO:0000259" key="3">
    <source>
        <dbReference type="Pfam" id="PF03703"/>
    </source>
</evidence>
<feature type="transmembrane region" description="Helical" evidence="2">
    <location>
        <begin position="58"/>
        <end position="79"/>
    </location>
</feature>
<sequence length="171" mass="19041">MPDLPHAPPQDAPATGADSAAEWQPLPARARTLFLLGTVPVAIPFAFGGFIFTRVFDLSPLLAPLGLIVGLALGIWLGLKQYRHTFWRLDEDGLGLRRGRLWQRETRVPATRVQHLDLKRGPLQRRRNLATLVVHTAGTRHSSVSVPNLDAGDAERLRDRLGRQIDHDDDQ</sequence>
<evidence type="ECO:0000256" key="1">
    <source>
        <dbReference type="SAM" id="MobiDB-lite"/>
    </source>
</evidence>
<evidence type="ECO:0000313" key="5">
    <source>
        <dbReference type="Proteomes" id="UP000663400"/>
    </source>
</evidence>